<keyword evidence="1" id="KW-0805">Transcription regulation</keyword>
<evidence type="ECO:0000313" key="6">
    <source>
        <dbReference type="Proteomes" id="UP000479226"/>
    </source>
</evidence>
<comment type="caution">
    <text evidence="5">The sequence shown here is derived from an EMBL/GenBank/DDBJ whole genome shotgun (WGS) entry which is preliminary data.</text>
</comment>
<evidence type="ECO:0000313" key="5">
    <source>
        <dbReference type="EMBL" id="NGN84586.1"/>
    </source>
</evidence>
<dbReference type="SUPFAM" id="SSF46785">
    <property type="entry name" value="Winged helix' DNA-binding domain"/>
    <property type="match status" value="1"/>
</dbReference>
<keyword evidence="2" id="KW-0238">DNA-binding</keyword>
<reference evidence="5 6" key="1">
    <citation type="submission" date="2020-02" db="EMBL/GenBank/DDBJ databases">
        <title>Genome sequence of the type strain DSM 27180 of Arthrobacter silviterrae.</title>
        <authorList>
            <person name="Gao J."/>
            <person name="Sun J."/>
        </authorList>
    </citation>
    <scope>NUCLEOTIDE SEQUENCE [LARGE SCALE GENOMIC DNA]</scope>
    <source>
        <strain evidence="5 6">DSM 27180</strain>
    </source>
</reference>
<dbReference type="Pfam" id="PF01047">
    <property type="entry name" value="MarR"/>
    <property type="match status" value="1"/>
</dbReference>
<dbReference type="InterPro" id="IPR039422">
    <property type="entry name" value="MarR/SlyA-like"/>
</dbReference>
<dbReference type="PANTHER" id="PTHR33164">
    <property type="entry name" value="TRANSCRIPTIONAL REGULATOR, MARR FAMILY"/>
    <property type="match status" value="1"/>
</dbReference>
<gene>
    <name evidence="5" type="ORF">G6N77_14130</name>
</gene>
<dbReference type="InterPro" id="IPR036390">
    <property type="entry name" value="WH_DNA-bd_sf"/>
</dbReference>
<dbReference type="PANTHER" id="PTHR33164:SF64">
    <property type="entry name" value="TRANSCRIPTIONAL REGULATOR SLYA"/>
    <property type="match status" value="1"/>
</dbReference>
<evidence type="ECO:0000259" key="4">
    <source>
        <dbReference type="PROSITE" id="PS50995"/>
    </source>
</evidence>
<evidence type="ECO:0000256" key="3">
    <source>
        <dbReference type="ARBA" id="ARBA00023163"/>
    </source>
</evidence>
<proteinExistence type="predicted"/>
<keyword evidence="3" id="KW-0804">Transcription</keyword>
<organism evidence="5 6">
    <name type="scientific">Arthrobacter silviterrae</name>
    <dbReference type="NCBI Taxonomy" id="2026658"/>
    <lineage>
        <taxon>Bacteria</taxon>
        <taxon>Bacillati</taxon>
        <taxon>Actinomycetota</taxon>
        <taxon>Actinomycetes</taxon>
        <taxon>Micrococcales</taxon>
        <taxon>Micrococcaceae</taxon>
        <taxon>Arthrobacter</taxon>
    </lineage>
</organism>
<dbReference type="PROSITE" id="PS50995">
    <property type="entry name" value="HTH_MARR_2"/>
    <property type="match status" value="1"/>
</dbReference>
<dbReference type="RefSeq" id="WP_165182810.1">
    <property type="nucleotide sequence ID" value="NZ_JAAKZI010000026.1"/>
</dbReference>
<feature type="domain" description="HTH marR-type" evidence="4">
    <location>
        <begin position="1"/>
        <end position="149"/>
    </location>
</feature>
<dbReference type="EMBL" id="JAAKZI010000026">
    <property type="protein sequence ID" value="NGN84586.1"/>
    <property type="molecule type" value="Genomic_DNA"/>
</dbReference>
<name>A0ABX0DDA9_9MICC</name>
<dbReference type="Gene3D" id="1.10.10.10">
    <property type="entry name" value="Winged helix-like DNA-binding domain superfamily/Winged helix DNA-binding domain"/>
    <property type="match status" value="1"/>
</dbReference>
<dbReference type="InterPro" id="IPR036388">
    <property type="entry name" value="WH-like_DNA-bd_sf"/>
</dbReference>
<dbReference type="Proteomes" id="UP000479226">
    <property type="component" value="Unassembled WGS sequence"/>
</dbReference>
<sequence length="149" mass="16050">MPDASLGSRYSSSAQSPGLALWHVTNRWQAVMRAALAPHGLTHVQYVLLASLVWLHSVEPDRQMTQAALAEHTATDVMMTSQVLRALEAKGMVERARHPGDGRARILRPTPRGILAARAATGDVEAADASFFGRLPELGAFTDALNLLS</sequence>
<dbReference type="InterPro" id="IPR000835">
    <property type="entry name" value="HTH_MarR-typ"/>
</dbReference>
<protein>
    <submittedName>
        <fullName evidence="5">Winged helix-turn-helix transcriptional regulator</fullName>
    </submittedName>
</protein>
<accession>A0ABX0DDA9</accession>
<dbReference type="SMART" id="SM00347">
    <property type="entry name" value="HTH_MARR"/>
    <property type="match status" value="1"/>
</dbReference>
<evidence type="ECO:0000256" key="2">
    <source>
        <dbReference type="ARBA" id="ARBA00023125"/>
    </source>
</evidence>
<keyword evidence="6" id="KW-1185">Reference proteome</keyword>
<evidence type="ECO:0000256" key="1">
    <source>
        <dbReference type="ARBA" id="ARBA00023015"/>
    </source>
</evidence>